<organism evidence="1 2">
    <name type="scientific">Polaribacter marinus</name>
    <dbReference type="NCBI Taxonomy" id="2916838"/>
    <lineage>
        <taxon>Bacteria</taxon>
        <taxon>Pseudomonadati</taxon>
        <taxon>Bacteroidota</taxon>
        <taxon>Flavobacteriia</taxon>
        <taxon>Flavobacteriales</taxon>
        <taxon>Flavobacteriaceae</taxon>
    </lineage>
</organism>
<proteinExistence type="predicted"/>
<reference evidence="1" key="1">
    <citation type="submission" date="2022-02" db="EMBL/GenBank/DDBJ databases">
        <title>Polaribacter sp. MSW13, isolated from seawater.</title>
        <authorList>
            <person name="Kristyanto S."/>
            <person name="Jung J."/>
            <person name="Jeon C.O."/>
        </authorList>
    </citation>
    <scope>NUCLEOTIDE SEQUENCE</scope>
    <source>
        <strain evidence="1">MSW13</strain>
    </source>
</reference>
<keyword evidence="2" id="KW-1185">Reference proteome</keyword>
<name>A0A9X1VQ74_9FLAO</name>
<dbReference type="RefSeq" id="WP_242179350.1">
    <property type="nucleotide sequence ID" value="NZ_JAKQYM010000012.1"/>
</dbReference>
<accession>A0A9X1VQ74</accession>
<dbReference type="Proteomes" id="UP001139369">
    <property type="component" value="Unassembled WGS sequence"/>
</dbReference>
<comment type="caution">
    <text evidence="1">The sequence shown here is derived from an EMBL/GenBank/DDBJ whole genome shotgun (WGS) entry which is preliminary data.</text>
</comment>
<evidence type="ECO:0000313" key="2">
    <source>
        <dbReference type="Proteomes" id="UP001139369"/>
    </source>
</evidence>
<dbReference type="EMBL" id="JAKQYM010000012">
    <property type="protein sequence ID" value="MCI2230240.1"/>
    <property type="molecule type" value="Genomic_DNA"/>
</dbReference>
<dbReference type="AlphaFoldDB" id="A0A9X1VQ74"/>
<sequence>MEKREYIKVVEPSSPMPTNTNHLKDLNDNFWKEWVFYYLLDFYKNHSKLELQTIIKEEQTRKHPRPEREITKYIRKYLRDNIKFSLRGFKVFGEVTNDEDVEGNYDITLIHSYWENEFYFECKNLSLDSKKSHIDKYVYTKIYPKNKPPKRDGGVYRYFNGKYAQNQNFGGLLGFVLADDIKSIKDRIIQKLDNQFDTSPNGDLRQIINNSILANDFTFDSIHSRFNKDFTLHHLLFELNN</sequence>
<protein>
    <submittedName>
        <fullName evidence="1">Uncharacterized protein</fullName>
    </submittedName>
</protein>
<evidence type="ECO:0000313" key="1">
    <source>
        <dbReference type="EMBL" id="MCI2230240.1"/>
    </source>
</evidence>
<gene>
    <name evidence="1" type="ORF">MC378_13765</name>
</gene>